<protein>
    <submittedName>
        <fullName evidence="2">Uncharacterized protein</fullName>
    </submittedName>
</protein>
<evidence type="ECO:0000256" key="1">
    <source>
        <dbReference type="SAM" id="Phobius"/>
    </source>
</evidence>
<accession>A0AAX2EZ53</accession>
<organism evidence="2 5">
    <name type="scientific">Kosakonia radicincitans</name>
    <dbReference type="NCBI Taxonomy" id="283686"/>
    <lineage>
        <taxon>Bacteria</taxon>
        <taxon>Pseudomonadati</taxon>
        <taxon>Pseudomonadota</taxon>
        <taxon>Gammaproteobacteria</taxon>
        <taxon>Enterobacterales</taxon>
        <taxon>Enterobacteriaceae</taxon>
        <taxon>Kosakonia</taxon>
    </lineage>
</organism>
<keyword evidence="1" id="KW-1133">Transmembrane helix</keyword>
<evidence type="ECO:0000313" key="4">
    <source>
        <dbReference type="Proteomes" id="UP000198760"/>
    </source>
</evidence>
<gene>
    <name evidence="3" type="ORF">SAMN03159428_04894</name>
    <name evidence="2" type="ORF">SAMN03159514_04881</name>
</gene>
<dbReference type="Proteomes" id="UP000199173">
    <property type="component" value="Unassembled WGS sequence"/>
</dbReference>
<dbReference type="AlphaFoldDB" id="A0AAX2EZ53"/>
<dbReference type="RefSeq" id="WP_143091383.1">
    <property type="nucleotide sequence ID" value="NZ_FONC01000014.1"/>
</dbReference>
<feature type="transmembrane region" description="Helical" evidence="1">
    <location>
        <begin position="92"/>
        <end position="111"/>
    </location>
</feature>
<dbReference type="EMBL" id="FPAV01000019">
    <property type="protein sequence ID" value="SFU16634.1"/>
    <property type="molecule type" value="Genomic_DNA"/>
</dbReference>
<evidence type="ECO:0000313" key="2">
    <source>
        <dbReference type="EMBL" id="SFR26163.1"/>
    </source>
</evidence>
<keyword evidence="4" id="KW-1185">Reference proteome</keyword>
<reference evidence="4 5" key="1">
    <citation type="submission" date="2016-10" db="EMBL/GenBank/DDBJ databases">
        <authorList>
            <person name="Varghese N."/>
            <person name="Submissions S."/>
        </authorList>
    </citation>
    <scope>NUCLEOTIDE SEQUENCE [LARGE SCALE GENOMIC DNA]</scope>
    <source>
        <strain evidence="3 4">NFIX06</strain>
        <strain evidence="2 5">NFIX08</strain>
    </source>
</reference>
<evidence type="ECO:0000313" key="3">
    <source>
        <dbReference type="EMBL" id="SFU16634.1"/>
    </source>
</evidence>
<dbReference type="EMBL" id="FOYJ01000016">
    <property type="protein sequence ID" value="SFR26163.1"/>
    <property type="molecule type" value="Genomic_DNA"/>
</dbReference>
<feature type="transmembrane region" description="Helical" evidence="1">
    <location>
        <begin position="29"/>
        <end position="49"/>
    </location>
</feature>
<name>A0AAX2EZ53_9ENTR</name>
<proteinExistence type="predicted"/>
<feature type="transmembrane region" description="Helical" evidence="1">
    <location>
        <begin position="117"/>
        <end position="135"/>
    </location>
</feature>
<feature type="transmembrane region" description="Helical" evidence="1">
    <location>
        <begin position="61"/>
        <end position="80"/>
    </location>
</feature>
<dbReference type="Proteomes" id="UP000198760">
    <property type="component" value="Unassembled WGS sequence"/>
</dbReference>
<keyword evidence="1" id="KW-0812">Transmembrane</keyword>
<evidence type="ECO:0000313" key="5">
    <source>
        <dbReference type="Proteomes" id="UP000199173"/>
    </source>
</evidence>
<comment type="caution">
    <text evidence="2">The sequence shown here is derived from an EMBL/GenBank/DDBJ whole genome shotgun (WGS) entry which is preliminary data.</text>
</comment>
<keyword evidence="1" id="KW-0472">Membrane</keyword>
<sequence length="447" mass="51058">MKTQPEHRWPVFASFLRLAAGRLRSVSRWSLLTATLEGAGLVIIVWSALKHYLQPVTEQAQMAFNALLLTGVLTVLYYASKPSPGFGHRLRVALYGHIALLVVLVLLGNFGDVAIAQPGYLGLFLAGVLGINMVASTCRLVRRQNDAQPEVWRYGIPVYEEPDEKLTDISTATWLWQQSGIICTHRMLENLEKALQRVGYELTQERESNTNILSGPAQMRPHLRKQVEAELLRARELYWAPDQSQEMVEDTIRMSQKSGFARKMLEDILYDLRKRGWGLRAIKSDRELERWPLQQVVIRLSAQPGTRLTDIIRCLRRITGYVRDNELPPDTQNITHTGEFPRYESENDPWAIRWEIFRRQCDAMPGFFPRNDAPCLPPYFDDGMNEFRISLAIHMVLIVQGTRSTRPEFLAADIERAISSIETGYQQGAIFNDDSGYAFCCQGRPFT</sequence>